<organism evidence="3 4">
    <name type="scientific">Geomonas subterranea</name>
    <dbReference type="NCBI Taxonomy" id="2847989"/>
    <lineage>
        <taxon>Bacteria</taxon>
        <taxon>Pseudomonadati</taxon>
        <taxon>Thermodesulfobacteriota</taxon>
        <taxon>Desulfuromonadia</taxon>
        <taxon>Geobacterales</taxon>
        <taxon>Geobacteraceae</taxon>
        <taxon>Geomonas</taxon>
    </lineage>
</organism>
<dbReference type="Proteomes" id="UP000683559">
    <property type="component" value="Chromosome"/>
</dbReference>
<keyword evidence="1" id="KW-0472">Membrane</keyword>
<dbReference type="GO" id="GO:0008233">
    <property type="term" value="F:peptidase activity"/>
    <property type="evidence" value="ECO:0007669"/>
    <property type="project" value="UniProtKB-KW"/>
</dbReference>
<evidence type="ECO:0000259" key="2">
    <source>
        <dbReference type="Pfam" id="PF02517"/>
    </source>
</evidence>
<evidence type="ECO:0000313" key="4">
    <source>
        <dbReference type="Proteomes" id="UP000683559"/>
    </source>
</evidence>
<gene>
    <name evidence="3" type="ORF">KP001_03700</name>
</gene>
<evidence type="ECO:0000313" key="3">
    <source>
        <dbReference type="EMBL" id="QXE91655.1"/>
    </source>
</evidence>
<feature type="transmembrane region" description="Helical" evidence="1">
    <location>
        <begin position="174"/>
        <end position="204"/>
    </location>
</feature>
<keyword evidence="3" id="KW-0645">Protease</keyword>
<sequence length="238" mass="26603">MTEQVAKTMGVDRAILHRVLPFALFMTFIVVEECLHLIAQRQGLILTASTVQYLYAVKACSVAWLLYLLRAHYTELRFKDLLQLKVSAAAAAIGIVTFLVWIGLPATLPFIPPPKGYDPTLFTGESTRSLMIAVRVAGAVFVVPVMEELFWRSFLLRYLVAPDFQSVPLGRFTWGSFVISSVLFGLEHHLFLAGMLAGALFNLVLYRTRSLAQCVLAHSVANLALACWVLQTGDWRLW</sequence>
<dbReference type="Pfam" id="PF02517">
    <property type="entry name" value="Rce1-like"/>
    <property type="match status" value="1"/>
</dbReference>
<keyword evidence="4" id="KW-1185">Reference proteome</keyword>
<feature type="transmembrane region" description="Helical" evidence="1">
    <location>
        <begin position="51"/>
        <end position="69"/>
    </location>
</feature>
<protein>
    <submittedName>
        <fullName evidence="3">CAAX prenyl protease-related protein</fullName>
    </submittedName>
</protein>
<dbReference type="GO" id="GO:0006508">
    <property type="term" value="P:proteolysis"/>
    <property type="evidence" value="ECO:0007669"/>
    <property type="project" value="UniProtKB-KW"/>
</dbReference>
<reference evidence="3 4" key="1">
    <citation type="submission" date="2021-06" db="EMBL/GenBank/DDBJ databases">
        <title>Gemonas diversity in paddy soil.</title>
        <authorList>
            <person name="Liu G."/>
        </authorList>
    </citation>
    <scope>NUCLEOTIDE SEQUENCE [LARGE SCALE GENOMIC DNA]</scope>
    <source>
        <strain evidence="3 4">RG2</strain>
    </source>
</reference>
<dbReference type="PANTHER" id="PTHR43592">
    <property type="entry name" value="CAAX AMINO TERMINAL PROTEASE"/>
    <property type="match status" value="1"/>
</dbReference>
<keyword evidence="1" id="KW-1133">Transmembrane helix</keyword>
<keyword evidence="3" id="KW-0378">Hydrolase</keyword>
<name>A0ABX8LHY3_9BACT</name>
<dbReference type="InterPro" id="IPR003675">
    <property type="entry name" value="Rce1/LyrA-like_dom"/>
</dbReference>
<proteinExistence type="predicted"/>
<dbReference type="NCBIfam" id="TIGR03008">
    <property type="entry name" value="pepcterm_CAAX"/>
    <property type="match status" value="1"/>
</dbReference>
<accession>A0ABX8LHY3</accession>
<feature type="transmembrane region" description="Helical" evidence="1">
    <location>
        <begin position="20"/>
        <end position="39"/>
    </location>
</feature>
<feature type="domain" description="CAAX prenyl protease 2/Lysostaphin resistance protein A-like" evidence="2">
    <location>
        <begin position="133"/>
        <end position="223"/>
    </location>
</feature>
<dbReference type="EMBL" id="CP077683">
    <property type="protein sequence ID" value="QXE91655.1"/>
    <property type="molecule type" value="Genomic_DNA"/>
</dbReference>
<evidence type="ECO:0000256" key="1">
    <source>
        <dbReference type="SAM" id="Phobius"/>
    </source>
</evidence>
<dbReference type="InterPro" id="IPR014346">
    <property type="entry name" value="Prenyl_protease-related"/>
</dbReference>
<feature type="transmembrane region" description="Helical" evidence="1">
    <location>
        <begin position="89"/>
        <end position="111"/>
    </location>
</feature>
<dbReference type="RefSeq" id="WP_217288233.1">
    <property type="nucleotide sequence ID" value="NZ_CP077683.1"/>
</dbReference>
<keyword evidence="1" id="KW-0812">Transmembrane</keyword>
<dbReference type="PANTHER" id="PTHR43592:SF15">
    <property type="entry name" value="CAAX AMINO TERMINAL PROTEASE FAMILY PROTEIN"/>
    <property type="match status" value="1"/>
</dbReference>